<sequence length="97" mass="10424">MTTAQRIAIATPAEGLLVYDTDLKSFYYYSASAWAAMSSTTNGRANFKRIKSTDNLAVVLATELAAGGGAKYVLTANTLYEINGMVTFNFPIDLNNA</sequence>
<feature type="non-terminal residue" evidence="1">
    <location>
        <position position="97"/>
    </location>
</feature>
<dbReference type="AlphaFoldDB" id="A0A4Y7U698"/>
<proteinExistence type="predicted"/>
<accession>A0A4Y7U698</accession>
<dbReference type="EMBL" id="QWDN01000343">
    <property type="protein sequence ID" value="TEB41319.1"/>
    <property type="molecule type" value="Genomic_DNA"/>
</dbReference>
<evidence type="ECO:0000313" key="1">
    <source>
        <dbReference type="EMBL" id="TEB41319.1"/>
    </source>
</evidence>
<protein>
    <submittedName>
        <fullName evidence="1">Uncharacterized protein</fullName>
    </submittedName>
</protein>
<dbReference type="Proteomes" id="UP000298340">
    <property type="component" value="Unassembled WGS sequence"/>
</dbReference>
<name>A0A4Y7U698_9FLAO</name>
<evidence type="ECO:0000313" key="2">
    <source>
        <dbReference type="Proteomes" id="UP000298340"/>
    </source>
</evidence>
<gene>
    <name evidence="1" type="ORF">D0809_26130</name>
</gene>
<organism evidence="1 2">
    <name type="scientific">Flavobacterium circumlabens</name>
    <dbReference type="NCBI Taxonomy" id="2133765"/>
    <lineage>
        <taxon>Bacteria</taxon>
        <taxon>Pseudomonadati</taxon>
        <taxon>Bacteroidota</taxon>
        <taxon>Flavobacteriia</taxon>
        <taxon>Flavobacteriales</taxon>
        <taxon>Flavobacteriaceae</taxon>
        <taxon>Flavobacterium</taxon>
    </lineage>
</organism>
<reference evidence="1 2" key="1">
    <citation type="journal article" date="2018" name="Syst. Appl. Microbiol.">
        <title>Flavobacterium circumlabens sp. nov. and Flavobacterium cupreum sp. nov., two psychrotrophic species isolated from Antarctic environmental samples.</title>
        <authorList>
            <person name="Kralova S."/>
            <person name="Busse H.J."/>
            <person name="Svec P."/>
            <person name="Maslanova I."/>
            <person name="Stankova E."/>
            <person name="Bartak M."/>
            <person name="Sedlacek I."/>
        </authorList>
    </citation>
    <scope>NUCLEOTIDE SEQUENCE [LARGE SCALE GENOMIC DNA]</scope>
    <source>
        <strain evidence="1 2">CCM 8828</strain>
    </source>
</reference>
<comment type="caution">
    <text evidence="1">The sequence shown here is derived from an EMBL/GenBank/DDBJ whole genome shotgun (WGS) entry which is preliminary data.</text>
</comment>